<evidence type="ECO:0000256" key="1">
    <source>
        <dbReference type="SAM" id="SignalP"/>
    </source>
</evidence>
<feature type="signal peptide" evidence="1">
    <location>
        <begin position="1"/>
        <end position="23"/>
    </location>
</feature>
<dbReference type="Proteomes" id="UP000323946">
    <property type="component" value="Unassembled WGS sequence"/>
</dbReference>
<comment type="caution">
    <text evidence="2">The sequence shown here is derived from an EMBL/GenBank/DDBJ whole genome shotgun (WGS) entry which is preliminary data.</text>
</comment>
<sequence>MKLGFIAAGLAAVGLVGTGVATALPAETAVRDCLGAAQVEPEEIVLTCADAGAVVHDLSWSSWDAQRAEGIGVADVATCEPDCATGGRTAQRVRVVLDRPADRAFTRAVLDDGTSYELPARR</sequence>
<gene>
    <name evidence="2" type="ORF">F1721_04330</name>
</gene>
<dbReference type="RefSeq" id="WP_150065221.1">
    <property type="nucleotide sequence ID" value="NZ_JBEPDJ010000020.1"/>
</dbReference>
<dbReference type="OrthoDB" id="5149662at2"/>
<feature type="chain" id="PRO_5024359083" description="Secreted protein" evidence="1">
    <location>
        <begin position="24"/>
        <end position="122"/>
    </location>
</feature>
<dbReference type="EMBL" id="VWPH01000002">
    <property type="protein sequence ID" value="KAA5837055.1"/>
    <property type="molecule type" value="Genomic_DNA"/>
</dbReference>
<evidence type="ECO:0008006" key="4">
    <source>
        <dbReference type="Google" id="ProtNLM"/>
    </source>
</evidence>
<proteinExistence type="predicted"/>
<organism evidence="2 3">
    <name type="scientific">Saccharopolyspora hirsuta</name>
    <dbReference type="NCBI Taxonomy" id="1837"/>
    <lineage>
        <taxon>Bacteria</taxon>
        <taxon>Bacillati</taxon>
        <taxon>Actinomycetota</taxon>
        <taxon>Actinomycetes</taxon>
        <taxon>Pseudonocardiales</taxon>
        <taxon>Pseudonocardiaceae</taxon>
        <taxon>Saccharopolyspora</taxon>
    </lineage>
</organism>
<reference evidence="2 3" key="1">
    <citation type="submission" date="2019-09" db="EMBL/GenBank/DDBJ databases">
        <title>Draft genome sequence of the thermophilic Saccharopolyspora hirsuta VKM Ac-666T.</title>
        <authorList>
            <person name="Lobastova T.G."/>
            <person name="Fokina V."/>
            <person name="Bragin E.Y."/>
            <person name="Shtratnikova V.Y."/>
            <person name="Starodumova I.P."/>
            <person name="Tarlachkov S.V."/>
            <person name="Donova M.V."/>
        </authorList>
    </citation>
    <scope>NUCLEOTIDE SEQUENCE [LARGE SCALE GENOMIC DNA]</scope>
    <source>
        <strain evidence="2 3">VKM Ac-666</strain>
    </source>
</reference>
<accession>A0A5M7CF43</accession>
<keyword evidence="1" id="KW-0732">Signal</keyword>
<name>A0A5M7CF43_SACHI</name>
<evidence type="ECO:0000313" key="3">
    <source>
        <dbReference type="Proteomes" id="UP000323946"/>
    </source>
</evidence>
<dbReference type="AlphaFoldDB" id="A0A5M7CF43"/>
<protein>
    <recommendedName>
        <fullName evidence="4">Secreted protein</fullName>
    </recommendedName>
</protein>
<evidence type="ECO:0000313" key="2">
    <source>
        <dbReference type="EMBL" id="KAA5837055.1"/>
    </source>
</evidence>
<keyword evidence="3" id="KW-1185">Reference proteome</keyword>